<keyword evidence="1" id="KW-0472">Membrane</keyword>
<evidence type="ECO:0000313" key="2">
    <source>
        <dbReference type="EMBL" id="PWB85683.1"/>
    </source>
</evidence>
<evidence type="ECO:0000313" key="3">
    <source>
        <dbReference type="Proteomes" id="UP000245577"/>
    </source>
</evidence>
<sequence>MKTANIIETSITVILVLAFIYFLANIRLLNGFLEPYFKISILIAGILILISPRWINSEQKHLLKYCQIFIIFAFVITLLVKG</sequence>
<keyword evidence="1" id="KW-0812">Transmembrane</keyword>
<dbReference type="EMBL" id="MZGU01000004">
    <property type="protein sequence ID" value="PWB85683.1"/>
    <property type="molecule type" value="Genomic_DNA"/>
</dbReference>
<proteinExistence type="predicted"/>
<comment type="caution">
    <text evidence="2">The sequence shown here is derived from an EMBL/GenBank/DDBJ whole genome shotgun (WGS) entry which is preliminary data.</text>
</comment>
<gene>
    <name evidence="2" type="ORF">MBBWO_05180</name>
</gene>
<reference evidence="2 3" key="1">
    <citation type="submission" date="2017-03" db="EMBL/GenBank/DDBJ databases">
        <title>Genome sequence of Methanobrevibacter wosei.</title>
        <authorList>
            <person name="Poehlein A."/>
            <person name="Seedorf H."/>
            <person name="Daniel R."/>
        </authorList>
    </citation>
    <scope>NUCLEOTIDE SEQUENCE [LARGE SCALE GENOMIC DNA]</scope>
    <source>
        <strain evidence="2 3">DSM 11979</strain>
    </source>
</reference>
<protein>
    <submittedName>
        <fullName evidence="2">Uncharacterized protein</fullName>
    </submittedName>
</protein>
<dbReference type="Proteomes" id="UP000245577">
    <property type="component" value="Unassembled WGS sequence"/>
</dbReference>
<dbReference type="RefSeq" id="WP_116669337.1">
    <property type="nucleotide sequence ID" value="NZ_MZGU01000004.1"/>
</dbReference>
<keyword evidence="3" id="KW-1185">Reference proteome</keyword>
<evidence type="ECO:0000256" key="1">
    <source>
        <dbReference type="SAM" id="Phobius"/>
    </source>
</evidence>
<feature type="transmembrane region" description="Helical" evidence="1">
    <location>
        <begin position="6"/>
        <end position="24"/>
    </location>
</feature>
<organism evidence="2 3">
    <name type="scientific">Methanobrevibacter woesei</name>
    <dbReference type="NCBI Taxonomy" id="190976"/>
    <lineage>
        <taxon>Archaea</taxon>
        <taxon>Methanobacteriati</taxon>
        <taxon>Methanobacteriota</taxon>
        <taxon>Methanomada group</taxon>
        <taxon>Methanobacteria</taxon>
        <taxon>Methanobacteriales</taxon>
        <taxon>Methanobacteriaceae</taxon>
        <taxon>Methanobrevibacter</taxon>
    </lineage>
</organism>
<name>A0A2U1S6D4_9EURY</name>
<accession>A0A2U1S6D4</accession>
<feature type="transmembrane region" description="Helical" evidence="1">
    <location>
        <begin position="61"/>
        <end position="80"/>
    </location>
</feature>
<dbReference type="AlphaFoldDB" id="A0A2U1S6D4"/>
<keyword evidence="1" id="KW-1133">Transmembrane helix</keyword>
<feature type="transmembrane region" description="Helical" evidence="1">
    <location>
        <begin position="36"/>
        <end position="55"/>
    </location>
</feature>